<evidence type="ECO:0000313" key="7">
    <source>
        <dbReference type="Proteomes" id="UP000261739"/>
    </source>
</evidence>
<dbReference type="GO" id="GO:0005524">
    <property type="term" value="F:ATP binding"/>
    <property type="evidence" value="ECO:0007669"/>
    <property type="project" value="InterPro"/>
</dbReference>
<dbReference type="EC" id="2.7.11.33" evidence="5"/>
<evidence type="ECO:0000256" key="3">
    <source>
        <dbReference type="ARBA" id="ARBA00022741"/>
    </source>
</evidence>
<gene>
    <name evidence="6" type="ORF">DIW82_09825</name>
</gene>
<organism evidence="6 7">
    <name type="scientific">Corynebacterium nuruki</name>
    <dbReference type="NCBI Taxonomy" id="1032851"/>
    <lineage>
        <taxon>Bacteria</taxon>
        <taxon>Bacillati</taxon>
        <taxon>Actinomycetota</taxon>
        <taxon>Actinomycetes</taxon>
        <taxon>Mycobacteriales</taxon>
        <taxon>Corynebacteriaceae</taxon>
        <taxon>Corynebacterium</taxon>
    </lineage>
</organism>
<dbReference type="GO" id="GO:0016776">
    <property type="term" value="F:phosphotransferase activity, phosphate group as acceptor"/>
    <property type="evidence" value="ECO:0007669"/>
    <property type="project" value="UniProtKB-UniRule"/>
</dbReference>
<comment type="similarity">
    <text evidence="5">Belongs to the pyruvate, phosphate/water dikinase regulatory protein family. PSRP subfamily.</text>
</comment>
<keyword evidence="2 5" id="KW-0808">Transferase</keyword>
<keyword evidence="1 5" id="KW-0723">Serine/threonine-protein kinase</keyword>
<dbReference type="Proteomes" id="UP000261739">
    <property type="component" value="Unassembled WGS sequence"/>
</dbReference>
<dbReference type="EMBL" id="DQID01000253">
    <property type="protein sequence ID" value="HCT15054.1"/>
    <property type="molecule type" value="Genomic_DNA"/>
</dbReference>
<evidence type="ECO:0000256" key="5">
    <source>
        <dbReference type="HAMAP-Rule" id="MF_01062"/>
    </source>
</evidence>
<keyword evidence="4 5" id="KW-0418">Kinase</keyword>
<evidence type="ECO:0000256" key="4">
    <source>
        <dbReference type="ARBA" id="ARBA00022777"/>
    </source>
</evidence>
<dbReference type="NCBIfam" id="NF003742">
    <property type="entry name" value="PRK05339.1"/>
    <property type="match status" value="1"/>
</dbReference>
<dbReference type="GO" id="GO:0004674">
    <property type="term" value="F:protein serine/threonine kinase activity"/>
    <property type="evidence" value="ECO:0007669"/>
    <property type="project" value="UniProtKB-UniRule"/>
</dbReference>
<feature type="binding site" evidence="5">
    <location>
        <begin position="159"/>
        <end position="166"/>
    </location>
    <ligand>
        <name>ADP</name>
        <dbReference type="ChEBI" id="CHEBI:456216"/>
    </ligand>
</feature>
<dbReference type="EC" id="2.7.4.28" evidence="5"/>
<evidence type="ECO:0000256" key="2">
    <source>
        <dbReference type="ARBA" id="ARBA00022679"/>
    </source>
</evidence>
<dbReference type="HAMAP" id="MF_01062">
    <property type="entry name" value="PSRP"/>
    <property type="match status" value="1"/>
</dbReference>
<name>A0A3D4T0I9_9CORY</name>
<dbReference type="STRING" id="863239.GCA_000213935_01923"/>
<keyword evidence="3 5" id="KW-0547">Nucleotide-binding</keyword>
<evidence type="ECO:0000256" key="1">
    <source>
        <dbReference type="ARBA" id="ARBA00022527"/>
    </source>
</evidence>
<comment type="catalytic activity">
    <reaction evidence="5">
        <text>[pyruvate, water dikinase]-phosphate + phosphate + H(+) = [pyruvate, water dikinase] + diphosphate</text>
        <dbReference type="Rhea" id="RHEA:48580"/>
        <dbReference type="Rhea" id="RHEA-COMP:11425"/>
        <dbReference type="Rhea" id="RHEA-COMP:11426"/>
        <dbReference type="ChEBI" id="CHEBI:15378"/>
        <dbReference type="ChEBI" id="CHEBI:33019"/>
        <dbReference type="ChEBI" id="CHEBI:43176"/>
        <dbReference type="ChEBI" id="CHEBI:43474"/>
        <dbReference type="ChEBI" id="CHEBI:68546"/>
        <dbReference type="EC" id="2.7.4.28"/>
    </reaction>
</comment>
<evidence type="ECO:0000313" key="6">
    <source>
        <dbReference type="EMBL" id="HCT15054.1"/>
    </source>
</evidence>
<dbReference type="Pfam" id="PF03618">
    <property type="entry name" value="Kinase-PPPase"/>
    <property type="match status" value="1"/>
</dbReference>
<comment type="catalytic activity">
    <reaction evidence="5">
        <text>[pyruvate, water dikinase] + ADP = [pyruvate, water dikinase]-phosphate + AMP + H(+)</text>
        <dbReference type="Rhea" id="RHEA:46020"/>
        <dbReference type="Rhea" id="RHEA-COMP:11425"/>
        <dbReference type="Rhea" id="RHEA-COMP:11426"/>
        <dbReference type="ChEBI" id="CHEBI:15378"/>
        <dbReference type="ChEBI" id="CHEBI:43176"/>
        <dbReference type="ChEBI" id="CHEBI:68546"/>
        <dbReference type="ChEBI" id="CHEBI:456215"/>
        <dbReference type="ChEBI" id="CHEBI:456216"/>
        <dbReference type="EC" id="2.7.11.33"/>
    </reaction>
</comment>
<dbReference type="AlphaFoldDB" id="A0A3D4T0I9"/>
<comment type="function">
    <text evidence="5">Bifunctional serine/threonine kinase and phosphorylase involved in the regulation of the phosphoenolpyruvate synthase (PEPS) by catalyzing its phosphorylation/dephosphorylation.</text>
</comment>
<dbReference type="PANTHER" id="PTHR31756">
    <property type="entry name" value="PYRUVATE, PHOSPHATE DIKINASE REGULATORY PROTEIN 1, CHLOROPLASTIC"/>
    <property type="match status" value="1"/>
</dbReference>
<dbReference type="PANTHER" id="PTHR31756:SF3">
    <property type="entry name" value="PYRUVATE, PHOSPHATE DIKINASE REGULATORY PROTEIN 1, CHLOROPLASTIC"/>
    <property type="match status" value="1"/>
</dbReference>
<dbReference type="InterPro" id="IPR005177">
    <property type="entry name" value="Kinase-pyrophosphorylase"/>
</dbReference>
<sequence>MNTPTTDAPRPVFVVSDSTGITAETQGRALLAHFPRIAFEWTILPFIDTPDKASDALADIAAAGERSGTTPVLFMTVRQPAVAPLVAGAPAEVIDLLGPHLDQLEAALGEPREPAMVPYHAISDLQRYQARMGAVEYTIQHDDAQSFDRLEDAQLVIIAPSRCGKTPTAMYLALQHGLRVANYPLTDDDTPGLLPERLKPVLSRCFGLTTTPRRLSEVRSERRPGSTYAGLDTCRRELRDAEALYRRYRIPFLDSHAMSVEEMASVILTRMHLWT</sequence>
<protein>
    <recommendedName>
        <fullName evidence="5">Putative phosphoenolpyruvate synthase regulatory protein</fullName>
        <shortName evidence="5">PEP synthase regulatory protein</shortName>
        <shortName evidence="5">PSRP</shortName>
        <ecNumber evidence="5">2.7.11.33</ecNumber>
        <ecNumber evidence="5">2.7.4.28</ecNumber>
    </recommendedName>
    <alternativeName>
        <fullName evidence="5">Pyruvate, water dikinase regulatory protein</fullName>
    </alternativeName>
</protein>
<dbReference type="RefSeq" id="WP_010119865.1">
    <property type="nucleotide sequence ID" value="NZ_DAITTW010000119.1"/>
</dbReference>
<reference evidence="6 7" key="1">
    <citation type="journal article" date="2018" name="Nat. Biotechnol.">
        <title>A standardized bacterial taxonomy based on genome phylogeny substantially revises the tree of life.</title>
        <authorList>
            <person name="Parks D.H."/>
            <person name="Chuvochina M."/>
            <person name="Waite D.W."/>
            <person name="Rinke C."/>
            <person name="Skarshewski A."/>
            <person name="Chaumeil P.A."/>
            <person name="Hugenholtz P."/>
        </authorList>
    </citation>
    <scope>NUCLEOTIDE SEQUENCE [LARGE SCALE GENOMIC DNA]</scope>
    <source>
        <strain evidence="6">UBA11247</strain>
    </source>
</reference>
<dbReference type="InterPro" id="IPR026530">
    <property type="entry name" value="PSRP"/>
</dbReference>
<accession>A0A3D4T0I9</accession>
<dbReference type="GO" id="GO:0043531">
    <property type="term" value="F:ADP binding"/>
    <property type="evidence" value="ECO:0007669"/>
    <property type="project" value="UniProtKB-UniRule"/>
</dbReference>
<comment type="caution">
    <text evidence="6">The sequence shown here is derived from an EMBL/GenBank/DDBJ whole genome shotgun (WGS) entry which is preliminary data.</text>
</comment>
<proteinExistence type="inferred from homology"/>